<dbReference type="OrthoDB" id="20295at2759"/>
<dbReference type="PANTHER" id="PTHR13931:SF2">
    <property type="entry name" value="UBIQUITIN CONJUGATION FACTOR E4 B"/>
    <property type="match status" value="1"/>
</dbReference>
<dbReference type="SMART" id="SM00504">
    <property type="entry name" value="Ubox"/>
    <property type="match status" value="1"/>
</dbReference>
<dbReference type="GO" id="GO:0000209">
    <property type="term" value="P:protein polyubiquitination"/>
    <property type="evidence" value="ECO:0007669"/>
    <property type="project" value="TreeGrafter"/>
</dbReference>
<dbReference type="GO" id="GO:0034450">
    <property type="term" value="F:ubiquitin-ubiquitin ligase activity"/>
    <property type="evidence" value="ECO:0007669"/>
    <property type="project" value="InterPro"/>
</dbReference>
<sequence length="67" mass="7545">MDTLMTDPVRLPSGTIMDRSVILRHLLNSSTDPFNRQTLTENMLEPGQEKIPKLLSAMSAAKEKLVY</sequence>
<dbReference type="STRING" id="333673.A0A3M0ISF6"/>
<dbReference type="EMBL" id="QRBI01000235">
    <property type="protein sequence ID" value="RMB91565.1"/>
    <property type="molecule type" value="Genomic_DNA"/>
</dbReference>
<dbReference type="Gene3D" id="3.30.40.10">
    <property type="entry name" value="Zinc/RING finger domain, C3HC4 (zinc finger)"/>
    <property type="match status" value="1"/>
</dbReference>
<dbReference type="GO" id="GO:0005634">
    <property type="term" value="C:nucleus"/>
    <property type="evidence" value="ECO:0007669"/>
    <property type="project" value="TreeGrafter"/>
</dbReference>
<name>A0A3M0ISF6_HIRRU</name>
<reference evidence="2 3" key="1">
    <citation type="submission" date="2018-07" db="EMBL/GenBank/DDBJ databases">
        <title>A high quality draft genome assembly of the barn swallow (H. rustica rustica).</title>
        <authorList>
            <person name="Formenti G."/>
            <person name="Chiara M."/>
            <person name="Poveda L."/>
            <person name="Francoijs K.-J."/>
            <person name="Bonisoli-Alquati A."/>
            <person name="Canova L."/>
            <person name="Gianfranceschi L."/>
            <person name="Horner D.S."/>
            <person name="Saino N."/>
        </authorList>
    </citation>
    <scope>NUCLEOTIDE SEQUENCE [LARGE SCALE GENOMIC DNA]</scope>
    <source>
        <strain evidence="2">Chelidonia</strain>
        <tissue evidence="2">Blood</tissue>
    </source>
</reference>
<keyword evidence="3" id="KW-1185">Reference proteome</keyword>
<organism evidence="2 3">
    <name type="scientific">Hirundo rustica rustica</name>
    <dbReference type="NCBI Taxonomy" id="333673"/>
    <lineage>
        <taxon>Eukaryota</taxon>
        <taxon>Metazoa</taxon>
        <taxon>Chordata</taxon>
        <taxon>Craniata</taxon>
        <taxon>Vertebrata</taxon>
        <taxon>Euteleostomi</taxon>
        <taxon>Archelosauria</taxon>
        <taxon>Archosauria</taxon>
        <taxon>Dinosauria</taxon>
        <taxon>Saurischia</taxon>
        <taxon>Theropoda</taxon>
        <taxon>Coelurosauria</taxon>
        <taxon>Aves</taxon>
        <taxon>Neognathae</taxon>
        <taxon>Neoaves</taxon>
        <taxon>Telluraves</taxon>
        <taxon>Australaves</taxon>
        <taxon>Passeriformes</taxon>
        <taxon>Sylvioidea</taxon>
        <taxon>Hirundinidae</taxon>
        <taxon>Hirundo</taxon>
    </lineage>
</organism>
<protein>
    <recommendedName>
        <fullName evidence="1">U-box domain-containing protein</fullName>
    </recommendedName>
</protein>
<dbReference type="GO" id="GO:0005737">
    <property type="term" value="C:cytoplasm"/>
    <property type="evidence" value="ECO:0007669"/>
    <property type="project" value="TreeGrafter"/>
</dbReference>
<dbReference type="GO" id="GO:0036503">
    <property type="term" value="P:ERAD pathway"/>
    <property type="evidence" value="ECO:0007669"/>
    <property type="project" value="InterPro"/>
</dbReference>
<evidence type="ECO:0000313" key="2">
    <source>
        <dbReference type="EMBL" id="RMB91565.1"/>
    </source>
</evidence>
<feature type="domain" description="U-box" evidence="1">
    <location>
        <begin position="1"/>
        <end position="67"/>
    </location>
</feature>
<gene>
    <name evidence="2" type="ORF">DUI87_31794</name>
</gene>
<dbReference type="Pfam" id="PF04564">
    <property type="entry name" value="U-box"/>
    <property type="match status" value="1"/>
</dbReference>
<dbReference type="SUPFAM" id="SSF57850">
    <property type="entry name" value="RING/U-box"/>
    <property type="match status" value="1"/>
</dbReference>
<proteinExistence type="predicted"/>
<evidence type="ECO:0000259" key="1">
    <source>
        <dbReference type="PROSITE" id="PS51698"/>
    </source>
</evidence>
<dbReference type="InterPro" id="IPR045132">
    <property type="entry name" value="UBE4"/>
</dbReference>
<dbReference type="InterPro" id="IPR003613">
    <property type="entry name" value="Ubox_domain"/>
</dbReference>
<dbReference type="AlphaFoldDB" id="A0A3M0ISF6"/>
<dbReference type="PROSITE" id="PS51698">
    <property type="entry name" value="U_BOX"/>
    <property type="match status" value="1"/>
</dbReference>
<accession>A0A3M0ISF6</accession>
<dbReference type="InterPro" id="IPR013083">
    <property type="entry name" value="Znf_RING/FYVE/PHD"/>
</dbReference>
<dbReference type="Proteomes" id="UP000269221">
    <property type="component" value="Unassembled WGS sequence"/>
</dbReference>
<comment type="caution">
    <text evidence="2">The sequence shown here is derived from an EMBL/GenBank/DDBJ whole genome shotgun (WGS) entry which is preliminary data.</text>
</comment>
<evidence type="ECO:0000313" key="3">
    <source>
        <dbReference type="Proteomes" id="UP000269221"/>
    </source>
</evidence>
<dbReference type="PANTHER" id="PTHR13931">
    <property type="entry name" value="UBIQUITINATION FACTOR E4"/>
    <property type="match status" value="1"/>
</dbReference>
<dbReference type="GO" id="GO:0000151">
    <property type="term" value="C:ubiquitin ligase complex"/>
    <property type="evidence" value="ECO:0007669"/>
    <property type="project" value="InterPro"/>
</dbReference>